<keyword evidence="3" id="KW-0862">Zinc</keyword>
<reference evidence="6 7" key="2">
    <citation type="journal article" date="2011" name="Stand. Genomic Sci.">
        <title>Complete genome sequence of Tolumonas auensis type strain (TA 4).</title>
        <authorList>
            <person name="Chertkov O."/>
            <person name="Copeland A."/>
            <person name="Lucas S."/>
            <person name="Lapidus A."/>
            <person name="Berry K.W."/>
            <person name="Detter J.C."/>
            <person name="Del Rio T.G."/>
            <person name="Hammon N."/>
            <person name="Dalin E."/>
            <person name="Tice H."/>
            <person name="Pitluck S."/>
            <person name="Richardson P."/>
            <person name="Bruce D."/>
            <person name="Goodwin L."/>
            <person name="Han C."/>
            <person name="Tapia R."/>
            <person name="Saunders E."/>
            <person name="Schmutz J."/>
            <person name="Brettin T."/>
            <person name="Larimer F."/>
            <person name="Land M."/>
            <person name="Hauser L."/>
            <person name="Spring S."/>
            <person name="Rohde M."/>
            <person name="Kyrpides N.C."/>
            <person name="Ivanova N."/>
            <person name="Goker M."/>
            <person name="Beller H.R."/>
            <person name="Klenk H.P."/>
            <person name="Woyke T."/>
        </authorList>
    </citation>
    <scope>NUCLEOTIDE SEQUENCE [LARGE SCALE GENOMIC DNA]</scope>
    <source>
        <strain evidence="7">DSM 9187 / TA4</strain>
    </source>
</reference>
<keyword evidence="2" id="KW-0863">Zinc-finger</keyword>
<dbReference type="PROSITE" id="PS51128">
    <property type="entry name" value="ZF_DKSA_2"/>
    <property type="match status" value="1"/>
</dbReference>
<dbReference type="Proteomes" id="UP000009073">
    <property type="component" value="Chromosome"/>
</dbReference>
<protein>
    <submittedName>
        <fullName evidence="6">Transcriptional regulator, TraR/DksA family</fullName>
    </submittedName>
</protein>
<dbReference type="AlphaFoldDB" id="C4LBC7"/>
<dbReference type="PANTHER" id="PTHR38777:SF1">
    <property type="entry name" value="DNAK SUPPRESSOR PROTEIN"/>
    <property type="match status" value="1"/>
</dbReference>
<dbReference type="SUPFAM" id="SSF57716">
    <property type="entry name" value="Glucocorticoid receptor-like (DNA-binding domain)"/>
    <property type="match status" value="1"/>
</dbReference>
<accession>C4LBC7</accession>
<reference evidence="7" key="1">
    <citation type="submission" date="2009-05" db="EMBL/GenBank/DDBJ databases">
        <title>Complete sequence of Tolumonas auensis DSM 9187.</title>
        <authorList>
            <consortium name="US DOE Joint Genome Institute"/>
            <person name="Lucas S."/>
            <person name="Copeland A."/>
            <person name="Lapidus A."/>
            <person name="Glavina del Rio T."/>
            <person name="Tice H."/>
            <person name="Bruce D."/>
            <person name="Goodwin L."/>
            <person name="Pitluck S."/>
            <person name="Chertkov O."/>
            <person name="Brettin T."/>
            <person name="Detter J.C."/>
            <person name="Han C."/>
            <person name="Larimer F."/>
            <person name="Land M."/>
            <person name="Hauser L."/>
            <person name="Kyrpides N."/>
            <person name="Mikhailova N."/>
            <person name="Spring S."/>
            <person name="Beller H."/>
        </authorList>
    </citation>
    <scope>NUCLEOTIDE SEQUENCE [LARGE SCALE GENOMIC DNA]</scope>
    <source>
        <strain evidence="7">DSM 9187 / TA4</strain>
    </source>
</reference>
<dbReference type="eggNOG" id="COG1734">
    <property type="taxonomic scope" value="Bacteria"/>
</dbReference>
<dbReference type="KEGG" id="tau:Tola_0734"/>
<evidence type="ECO:0000256" key="2">
    <source>
        <dbReference type="ARBA" id="ARBA00022771"/>
    </source>
</evidence>
<dbReference type="Gene3D" id="1.20.120.910">
    <property type="entry name" value="DksA, coiled-coil domain"/>
    <property type="match status" value="1"/>
</dbReference>
<evidence type="ECO:0000259" key="5">
    <source>
        <dbReference type="Pfam" id="PF01258"/>
    </source>
</evidence>
<keyword evidence="7" id="KW-1185">Reference proteome</keyword>
<name>C4LBC7_TOLAT</name>
<dbReference type="STRING" id="595494.Tola_0734"/>
<dbReference type="InterPro" id="IPR000962">
    <property type="entry name" value="Znf_DskA_TraR"/>
</dbReference>
<dbReference type="GO" id="GO:1900378">
    <property type="term" value="P:positive regulation of secondary metabolite biosynthetic process"/>
    <property type="evidence" value="ECO:0007669"/>
    <property type="project" value="TreeGrafter"/>
</dbReference>
<gene>
    <name evidence="6" type="ordered locus">Tola_0734</name>
</gene>
<feature type="zinc finger region" description="dksA C4-type" evidence="4">
    <location>
        <begin position="37"/>
        <end position="61"/>
    </location>
</feature>
<evidence type="ECO:0000256" key="3">
    <source>
        <dbReference type="ARBA" id="ARBA00022833"/>
    </source>
</evidence>
<dbReference type="HOGENOM" id="CLU_158637_3_0_6"/>
<evidence type="ECO:0000313" key="6">
    <source>
        <dbReference type="EMBL" id="ACQ92362.1"/>
    </source>
</evidence>
<dbReference type="RefSeq" id="WP_012728961.1">
    <property type="nucleotide sequence ID" value="NC_012691.1"/>
</dbReference>
<evidence type="ECO:0000313" key="7">
    <source>
        <dbReference type="Proteomes" id="UP000009073"/>
    </source>
</evidence>
<organism evidence="6 7">
    <name type="scientific">Tolumonas auensis (strain DSM 9187 / NBRC 110442 / TA 4)</name>
    <dbReference type="NCBI Taxonomy" id="595494"/>
    <lineage>
        <taxon>Bacteria</taxon>
        <taxon>Pseudomonadati</taxon>
        <taxon>Pseudomonadota</taxon>
        <taxon>Gammaproteobacteria</taxon>
        <taxon>Aeromonadales</taxon>
        <taxon>Aeromonadaceae</taxon>
        <taxon>Tolumonas</taxon>
    </lineage>
</organism>
<proteinExistence type="predicted"/>
<evidence type="ECO:0000256" key="4">
    <source>
        <dbReference type="PROSITE-ProRule" id="PRU00510"/>
    </source>
</evidence>
<feature type="domain" description="Zinc finger DksA/TraR C4-type" evidence="5">
    <location>
        <begin position="36"/>
        <end position="66"/>
    </location>
</feature>
<dbReference type="GO" id="GO:0008270">
    <property type="term" value="F:zinc ion binding"/>
    <property type="evidence" value="ECO:0007669"/>
    <property type="project" value="UniProtKB-KW"/>
</dbReference>
<keyword evidence="1" id="KW-0479">Metal-binding</keyword>
<sequence>MSDVVDRANDLVQQRLDDEMARRHRDVEKPLVIHRFCFDCEQPIPAERLASIQSAKRCVECQALFEEQEAIRAGRR</sequence>
<dbReference type="EMBL" id="CP001616">
    <property type="protein sequence ID" value="ACQ92362.1"/>
    <property type="molecule type" value="Genomic_DNA"/>
</dbReference>
<dbReference type="PANTHER" id="PTHR38777">
    <property type="entry name" value="FELS-2 PROPHAGE PROTEIN"/>
    <property type="match status" value="1"/>
</dbReference>
<dbReference type="Pfam" id="PF01258">
    <property type="entry name" value="zf-dskA_traR"/>
    <property type="match status" value="1"/>
</dbReference>
<dbReference type="OrthoDB" id="962301at2"/>
<evidence type="ECO:0000256" key="1">
    <source>
        <dbReference type="ARBA" id="ARBA00022723"/>
    </source>
</evidence>